<dbReference type="NCBIfam" id="NF033902">
    <property type="entry name" value="iso_D2_wall_anc"/>
    <property type="match status" value="1"/>
</dbReference>
<dbReference type="NCBIfam" id="TIGR01167">
    <property type="entry name" value="LPXTG_anchor"/>
    <property type="match status" value="1"/>
</dbReference>
<evidence type="ECO:0000256" key="4">
    <source>
        <dbReference type="SAM" id="Phobius"/>
    </source>
</evidence>
<feature type="signal peptide" evidence="5">
    <location>
        <begin position="1"/>
        <end position="29"/>
    </location>
</feature>
<dbReference type="PANTHER" id="PTHR36108">
    <property type="entry name" value="COLOSSIN-B-RELATED"/>
    <property type="match status" value="1"/>
</dbReference>
<keyword evidence="3 5" id="KW-0732">Signal</keyword>
<feature type="chain" id="PRO_5006404516" description="Cell wall surface anchor family protein" evidence="5">
    <location>
        <begin position="30"/>
        <end position="497"/>
    </location>
</feature>
<reference evidence="8 9" key="1">
    <citation type="journal article" date="2015" name="Genome Announc.">
        <title>Expanding the biotechnology potential of lactobacilli through comparative genomics of 213 strains and associated genera.</title>
        <authorList>
            <person name="Sun Z."/>
            <person name="Harris H.M."/>
            <person name="McCann A."/>
            <person name="Guo C."/>
            <person name="Argimon S."/>
            <person name="Zhang W."/>
            <person name="Yang X."/>
            <person name="Jeffery I.B."/>
            <person name="Cooney J.C."/>
            <person name="Kagawa T.F."/>
            <person name="Liu W."/>
            <person name="Song Y."/>
            <person name="Salvetti E."/>
            <person name="Wrobel A."/>
            <person name="Rasinkangas P."/>
            <person name="Parkhill J."/>
            <person name="Rea M.C."/>
            <person name="O'Sullivan O."/>
            <person name="Ritari J."/>
            <person name="Douillard F.P."/>
            <person name="Paul Ross R."/>
            <person name="Yang R."/>
            <person name="Briner A.E."/>
            <person name="Felis G.E."/>
            <person name="de Vos W.M."/>
            <person name="Barrangou R."/>
            <person name="Klaenhammer T.R."/>
            <person name="Caufield P.W."/>
            <person name="Cui Y."/>
            <person name="Zhang H."/>
            <person name="O'Toole P.W."/>
        </authorList>
    </citation>
    <scope>NUCLEOTIDE SEQUENCE [LARGE SCALE GENOMIC DNA]</scope>
    <source>
        <strain evidence="8 9">ATCC 53295</strain>
    </source>
</reference>
<sequence>MKFRKLRQLALATFAFCGLTLGSHMTAIASDTTTDSTPETVTMKLHKLDNIGVGDTPQNKDREDIKNTGDEVEIPKSMSPYNADQYGKVTFSVYDISELFADKDGNKVQMTSEQFKTKRDALIEKITAGKTDPEELIAAQKQFATEYNLSPIDTQELEGTDGILTFDKLPNSGFYLIMETKAPAHHLTGISAPMIIGLPLSTKDTIHLYPKNIVARDVDPEIHKVGINPLAPLSKKHVALEGVVFELREEGSDKVLKELRTDSKGNIEFGGLTVGTNYVLTEHSIKNYPWYEQPEGRDIKISLTFTVDKVGNVEVVSAQPDEKFFKVKGSWIGIVNHLILGGAKFEKVDANSGKGLAGAKFKVQSLGKNGTSWAVFKNNQFEKWVKNKANATELTSVADGTFSFTGLPYVYDEKVRGVTQYNLVETQAPAGYALVEDVIAFDITNDKDATEVKAQTIKNERYALPITGGMGIWLFLLIGSLLVGGAGYLYYRQRKEA</sequence>
<comment type="similarity">
    <text evidence="1">Belongs to the serine-aspartate repeat-containing protein (SDr) family.</text>
</comment>
<feature type="transmembrane region" description="Helical" evidence="4">
    <location>
        <begin position="470"/>
        <end position="491"/>
    </location>
</feature>
<dbReference type="STRING" id="357278.IV61_GL002003"/>
<organism evidence="8 9">
    <name type="scientific">Levilactobacillus parabrevis ATCC 53295</name>
    <dbReference type="NCBI Taxonomy" id="1267003"/>
    <lineage>
        <taxon>Bacteria</taxon>
        <taxon>Bacillati</taxon>
        <taxon>Bacillota</taxon>
        <taxon>Bacilli</taxon>
        <taxon>Lactobacillales</taxon>
        <taxon>Lactobacillaceae</taxon>
        <taxon>Levilactobacillus</taxon>
    </lineage>
</organism>
<evidence type="ECO:0000313" key="8">
    <source>
        <dbReference type="EMBL" id="KRK33606.1"/>
    </source>
</evidence>
<protein>
    <recommendedName>
        <fullName evidence="10">Cell wall surface anchor family protein</fullName>
    </recommendedName>
</protein>
<keyword evidence="4" id="KW-1133">Transmembrane helix</keyword>
<keyword evidence="2" id="KW-0964">Secreted</keyword>
<dbReference type="PANTHER" id="PTHR36108:SF13">
    <property type="entry name" value="COLOSSIN-B-RELATED"/>
    <property type="match status" value="1"/>
</dbReference>
<evidence type="ECO:0000259" key="6">
    <source>
        <dbReference type="Pfam" id="PF16555"/>
    </source>
</evidence>
<feature type="domain" description="SpaA-like prealbumin fold" evidence="7">
    <location>
        <begin position="343"/>
        <end position="455"/>
    </location>
</feature>
<dbReference type="Pfam" id="PF17802">
    <property type="entry name" value="SpaA"/>
    <property type="match status" value="2"/>
</dbReference>
<keyword evidence="4" id="KW-0472">Membrane</keyword>
<dbReference type="SUPFAM" id="SSF49478">
    <property type="entry name" value="Cna protein B-type domain"/>
    <property type="match status" value="1"/>
</dbReference>
<feature type="domain" description="SpaA-like prealbumin fold" evidence="7">
    <location>
        <begin position="236"/>
        <end position="286"/>
    </location>
</feature>
<dbReference type="Pfam" id="PF16555">
    <property type="entry name" value="GramPos_pilinD1"/>
    <property type="match status" value="1"/>
</dbReference>
<dbReference type="EMBL" id="AZCZ01000063">
    <property type="protein sequence ID" value="KRK33606.1"/>
    <property type="molecule type" value="Genomic_DNA"/>
</dbReference>
<dbReference type="InterPro" id="IPR041033">
    <property type="entry name" value="SpaA_PFL_dom_1"/>
</dbReference>
<dbReference type="Proteomes" id="UP000051176">
    <property type="component" value="Unassembled WGS sequence"/>
</dbReference>
<evidence type="ECO:0000256" key="3">
    <source>
        <dbReference type="ARBA" id="ARBA00022729"/>
    </source>
</evidence>
<dbReference type="InterPro" id="IPR032364">
    <property type="entry name" value="GramPos_pilinD1_N"/>
</dbReference>
<keyword evidence="4" id="KW-0812">Transmembrane</keyword>
<evidence type="ECO:0000313" key="9">
    <source>
        <dbReference type="Proteomes" id="UP000051176"/>
    </source>
</evidence>
<comment type="caution">
    <text evidence="8">The sequence shown here is derived from an EMBL/GenBank/DDBJ whole genome shotgun (WGS) entry which is preliminary data.</text>
</comment>
<dbReference type="Gene3D" id="2.60.40.10">
    <property type="entry name" value="Immunoglobulins"/>
    <property type="match status" value="3"/>
</dbReference>
<dbReference type="InterPro" id="IPR048052">
    <property type="entry name" value="FM1-like"/>
</dbReference>
<dbReference type="RefSeq" id="WP_020090436.1">
    <property type="nucleotide sequence ID" value="NZ_AZCZ01000063.1"/>
</dbReference>
<evidence type="ECO:0000256" key="1">
    <source>
        <dbReference type="ARBA" id="ARBA00007257"/>
    </source>
</evidence>
<dbReference type="InterPro" id="IPR013783">
    <property type="entry name" value="Ig-like_fold"/>
</dbReference>
<gene>
    <name evidence="8" type="ORF">FD07_GL002032</name>
</gene>
<keyword evidence="9" id="KW-1185">Reference proteome</keyword>
<evidence type="ECO:0000256" key="5">
    <source>
        <dbReference type="SAM" id="SignalP"/>
    </source>
</evidence>
<dbReference type="PATRIC" id="fig|1267003.4.peg.2141"/>
<evidence type="ECO:0008006" key="10">
    <source>
        <dbReference type="Google" id="ProtNLM"/>
    </source>
</evidence>
<evidence type="ECO:0000259" key="7">
    <source>
        <dbReference type="Pfam" id="PF17802"/>
    </source>
</evidence>
<name>A0A0R1GHC7_9LACO</name>
<feature type="domain" description="Gram-positive pilin subunit D1 N-terminal" evidence="6">
    <location>
        <begin position="39"/>
        <end position="212"/>
    </location>
</feature>
<dbReference type="AlphaFoldDB" id="A0A0R1GHC7"/>
<accession>A0A0R1GHC7</accession>
<dbReference type="eggNOG" id="COG4932">
    <property type="taxonomic scope" value="Bacteria"/>
</dbReference>
<evidence type="ECO:0000256" key="2">
    <source>
        <dbReference type="ARBA" id="ARBA00022525"/>
    </source>
</evidence>
<dbReference type="OrthoDB" id="2249722at2"/>
<proteinExistence type="inferred from homology"/>